<dbReference type="SUPFAM" id="SSF49373">
    <property type="entry name" value="Invasin/intimin cell-adhesion fragments"/>
    <property type="match status" value="1"/>
</dbReference>
<evidence type="ECO:0000259" key="4">
    <source>
        <dbReference type="SMART" id="SM00635"/>
    </source>
</evidence>
<dbReference type="AlphaFoldDB" id="A0A9X7M232"/>
<evidence type="ECO:0000256" key="3">
    <source>
        <dbReference type="ARBA" id="ARBA00022729"/>
    </source>
</evidence>
<comment type="subcellular location">
    <subcellularLocation>
        <location evidence="1">Secreted</location>
    </subcellularLocation>
</comment>
<dbReference type="RefSeq" id="WP_208743163.1">
    <property type="nucleotide sequence ID" value="NZ_CP031778.1"/>
</dbReference>
<dbReference type="InterPro" id="IPR013783">
    <property type="entry name" value="Ig-like_fold"/>
</dbReference>
<dbReference type="GO" id="GO:0005576">
    <property type="term" value="C:extracellular region"/>
    <property type="evidence" value="ECO:0007669"/>
    <property type="project" value="UniProtKB-SubCell"/>
</dbReference>
<keyword evidence="2" id="KW-0964">Secreted</keyword>
<reference evidence="5 6" key="1">
    <citation type="journal article" date="2019" name="Ecotoxicol. Environ. Saf.">
        <title>Microbial characterization of heavy metal resistant bacterial strains isolated from an electroplating wastewater treatment plant.</title>
        <authorList>
            <person name="Cai X."/>
            <person name="Zheng X."/>
            <person name="Zhang D."/>
            <person name="Iqbal W."/>
            <person name="Liu C."/>
            <person name="Yang B."/>
            <person name="Zhao X."/>
            <person name="Lu X."/>
            <person name="Mao Y."/>
        </authorList>
    </citation>
    <scope>NUCLEOTIDE SEQUENCE [LARGE SCALE GENOMIC DNA]</scope>
    <source>
        <strain evidence="5 6">Co1-1</strain>
    </source>
</reference>
<protein>
    <recommendedName>
        <fullName evidence="4">BIG2 domain-containing protein</fullName>
    </recommendedName>
</protein>
<name>A0A9X7M232_BACCE</name>
<dbReference type="Proteomes" id="UP000321735">
    <property type="component" value="Chromosome"/>
</dbReference>
<evidence type="ECO:0000313" key="6">
    <source>
        <dbReference type="Proteomes" id="UP000321735"/>
    </source>
</evidence>
<accession>A0A9X7M232</accession>
<feature type="non-terminal residue" evidence="5">
    <location>
        <position position="1"/>
    </location>
</feature>
<feature type="domain" description="BIG2" evidence="4">
    <location>
        <begin position="83"/>
        <end position="160"/>
    </location>
</feature>
<dbReference type="InterPro" id="IPR008964">
    <property type="entry name" value="Invasin/intimin_cell_adhesion"/>
</dbReference>
<dbReference type="Gene3D" id="2.60.40.10">
    <property type="entry name" value="Immunoglobulins"/>
    <property type="match status" value="1"/>
</dbReference>
<dbReference type="SMART" id="SM00635">
    <property type="entry name" value="BID_2"/>
    <property type="match status" value="1"/>
</dbReference>
<dbReference type="Pfam" id="PF17210">
    <property type="entry name" value="SdrD_B"/>
    <property type="match status" value="1"/>
</dbReference>
<sequence length="267" mass="30106">VTLELYNIDGKKVQDVTTDEKGHYQFTNIPNGYYYVKLQTPEGYDFLGSPNFGADKLSNYILVEGKKNNEINAGFIKKSKEVSVESIKIAQDKIDTTEGQTGTIQASVQPENATNKTLTYESKNQDIVTVDKDGNWKAVKEGTTTITVTSSNGKTAEITVTVKGKETQETRPVLESVYWQTTDTINSISFRYNEQVKQSIPVNRLKFYVQLNNEPSYTAQEVRNIGGGRWQIFFQPGSKVPHGKRVYIHAVDTKTGITYSNLWNYAW</sequence>
<dbReference type="Pfam" id="PF02368">
    <property type="entry name" value="Big_2"/>
    <property type="match status" value="1"/>
</dbReference>
<dbReference type="InterPro" id="IPR003343">
    <property type="entry name" value="Big_2"/>
</dbReference>
<evidence type="ECO:0000256" key="1">
    <source>
        <dbReference type="ARBA" id="ARBA00004613"/>
    </source>
</evidence>
<gene>
    <name evidence="5" type="ORF">D0437_32780</name>
</gene>
<dbReference type="InterPro" id="IPR033764">
    <property type="entry name" value="Sdr_B"/>
</dbReference>
<keyword evidence="3" id="KW-0732">Signal</keyword>
<evidence type="ECO:0000256" key="2">
    <source>
        <dbReference type="ARBA" id="ARBA00022525"/>
    </source>
</evidence>
<organism evidence="5 6">
    <name type="scientific">Bacillus cereus</name>
    <dbReference type="NCBI Taxonomy" id="1396"/>
    <lineage>
        <taxon>Bacteria</taxon>
        <taxon>Bacillati</taxon>
        <taxon>Bacillota</taxon>
        <taxon>Bacilli</taxon>
        <taxon>Bacillales</taxon>
        <taxon>Bacillaceae</taxon>
        <taxon>Bacillus</taxon>
        <taxon>Bacillus cereus group</taxon>
    </lineage>
</organism>
<dbReference type="SUPFAM" id="SSF117074">
    <property type="entry name" value="Hypothetical protein PA1324"/>
    <property type="match status" value="1"/>
</dbReference>
<proteinExistence type="predicted"/>
<dbReference type="Gene3D" id="2.60.40.1080">
    <property type="match status" value="1"/>
</dbReference>
<dbReference type="EMBL" id="CP031778">
    <property type="protein sequence ID" value="QDZ77435.1"/>
    <property type="molecule type" value="Genomic_DNA"/>
</dbReference>
<evidence type="ECO:0000313" key="5">
    <source>
        <dbReference type="EMBL" id="QDZ77435.1"/>
    </source>
</evidence>